<comment type="caution">
    <text evidence="3">The sequence shown here is derived from an EMBL/GenBank/DDBJ whole genome shotgun (WGS) entry which is preliminary data.</text>
</comment>
<dbReference type="SUPFAM" id="SSF55681">
    <property type="entry name" value="Class II aaRS and biotin synthetases"/>
    <property type="match status" value="1"/>
</dbReference>
<evidence type="ECO:0000256" key="1">
    <source>
        <dbReference type="ARBA" id="ARBA00022598"/>
    </source>
</evidence>
<dbReference type="InterPro" id="IPR045864">
    <property type="entry name" value="aa-tRNA-synth_II/BPL/LPL"/>
</dbReference>
<gene>
    <name evidence="3" type="ORF">LZ518_02715</name>
</gene>
<evidence type="ECO:0000259" key="2">
    <source>
        <dbReference type="PROSITE" id="PS51733"/>
    </source>
</evidence>
<accession>A0ABT0S7E8</accession>
<evidence type="ECO:0000313" key="4">
    <source>
        <dbReference type="Proteomes" id="UP001165383"/>
    </source>
</evidence>
<dbReference type="PANTHER" id="PTHR12835:SF5">
    <property type="entry name" value="BIOTIN--PROTEIN LIGASE"/>
    <property type="match status" value="1"/>
</dbReference>
<dbReference type="Pfam" id="PF03099">
    <property type="entry name" value="BPL_LplA_LipB"/>
    <property type="match status" value="1"/>
</dbReference>
<dbReference type="EC" id="6.3.4.15" evidence="3"/>
<keyword evidence="1 3" id="KW-0436">Ligase</keyword>
<protein>
    <submittedName>
        <fullName evidence="3">Biotin--[acetyl-CoA-carboxylase] ligase</fullName>
        <ecNumber evidence="3">6.3.4.15</ecNumber>
    </submittedName>
</protein>
<dbReference type="Gene3D" id="3.30.930.10">
    <property type="entry name" value="Bira Bifunctional Protein, Domain 2"/>
    <property type="match status" value="1"/>
</dbReference>
<name>A0ABT0S7E8_9SPHN</name>
<proteinExistence type="predicted"/>
<dbReference type="Gene3D" id="2.30.30.100">
    <property type="match status" value="1"/>
</dbReference>
<dbReference type="PROSITE" id="PS51733">
    <property type="entry name" value="BPL_LPL_CATALYTIC"/>
    <property type="match status" value="1"/>
</dbReference>
<evidence type="ECO:0000313" key="3">
    <source>
        <dbReference type="EMBL" id="MCL6740047.1"/>
    </source>
</evidence>
<dbReference type="InterPro" id="IPR004143">
    <property type="entry name" value="BPL_LPL_catalytic"/>
</dbReference>
<sequence length="213" mass="22115">MLGDTQAIEGDWLVALRQDAGKGRQGRAWQSIEGNFTGSTLVQLRAADPPAPSLALVAGLALIEAVDIAAPAVPASLKWPNDLMLGDAKLAGILLERSGDRIVVGFGANLAKAPRIEGRKTADLGAVIAPQSFAPLLAGKFAQLLAAWRASDPVQFAQAWLARAHPVGTPLEVHSGSGESVAGTFDGIEPDGAMRLKRDGMIDIVRAGDVTLA</sequence>
<organism evidence="3 4">
    <name type="scientific">Sphingomonas brevis</name>
    <dbReference type="NCBI Taxonomy" id="2908206"/>
    <lineage>
        <taxon>Bacteria</taxon>
        <taxon>Pseudomonadati</taxon>
        <taxon>Pseudomonadota</taxon>
        <taxon>Alphaproteobacteria</taxon>
        <taxon>Sphingomonadales</taxon>
        <taxon>Sphingomonadaceae</taxon>
        <taxon>Sphingomonas</taxon>
    </lineage>
</organism>
<dbReference type="Proteomes" id="UP001165383">
    <property type="component" value="Unassembled WGS sequence"/>
</dbReference>
<keyword evidence="4" id="KW-1185">Reference proteome</keyword>
<dbReference type="InterPro" id="IPR004408">
    <property type="entry name" value="Biotin_CoA_COase_ligase"/>
</dbReference>
<dbReference type="EMBL" id="JAMGBB010000001">
    <property type="protein sequence ID" value="MCL6740047.1"/>
    <property type="molecule type" value="Genomic_DNA"/>
</dbReference>
<dbReference type="NCBIfam" id="TIGR00121">
    <property type="entry name" value="birA_ligase"/>
    <property type="match status" value="1"/>
</dbReference>
<feature type="domain" description="BPL/LPL catalytic" evidence="2">
    <location>
        <begin position="1"/>
        <end position="153"/>
    </location>
</feature>
<dbReference type="GO" id="GO:0004077">
    <property type="term" value="F:biotin--[biotin carboxyl-carrier protein] ligase activity"/>
    <property type="evidence" value="ECO:0007669"/>
    <property type="project" value="UniProtKB-EC"/>
</dbReference>
<dbReference type="PANTHER" id="PTHR12835">
    <property type="entry name" value="BIOTIN PROTEIN LIGASE"/>
    <property type="match status" value="1"/>
</dbReference>
<reference evidence="3" key="1">
    <citation type="submission" date="2022-05" db="EMBL/GenBank/DDBJ databases">
        <authorList>
            <person name="Jo J.-H."/>
            <person name="Im W.-T."/>
        </authorList>
    </citation>
    <scope>NUCLEOTIDE SEQUENCE</scope>
    <source>
        <strain evidence="3">RB56-2</strain>
    </source>
</reference>